<sequence length="261" mass="28330">MHAAQREQLIIEMLVERGFVSFPELDKRIDASPATIRRDLEKLENSGRIIRVRGGARLARAEDVEPDTGHLRGVPFHENLSRNRPAKEAIGRAAAQLCRSGDSIIIDGGSTTLQMCPYLAPLSLHVLTNSLHIASALLPQQNTSISVPAGTVFREQNIILSPYESDGTEGYRASRMFMGASSVGSHGVMQTDVILVQAERRLIGLADELVILVDSSKFEAPTGHAVCSLADIAVLITDDRITDITAQMVERKVGKLIVASN</sequence>
<comment type="caution">
    <text evidence="5">The sequence shown here is derived from an EMBL/GenBank/DDBJ whole genome shotgun (WGS) entry which is preliminary data.</text>
</comment>
<dbReference type="InterPro" id="IPR036388">
    <property type="entry name" value="WH-like_DNA-bd_sf"/>
</dbReference>
<evidence type="ECO:0000256" key="1">
    <source>
        <dbReference type="ARBA" id="ARBA00023015"/>
    </source>
</evidence>
<keyword evidence="6" id="KW-1185">Reference proteome</keyword>
<dbReference type="SUPFAM" id="SSF46785">
    <property type="entry name" value="Winged helix' DNA-binding domain"/>
    <property type="match status" value="1"/>
</dbReference>
<accession>A0ABW3C3Q5</accession>
<dbReference type="SUPFAM" id="SSF100950">
    <property type="entry name" value="NagB/RpiA/CoA transferase-like"/>
    <property type="match status" value="1"/>
</dbReference>
<dbReference type="Gene3D" id="1.10.10.10">
    <property type="entry name" value="Winged helix-like DNA-binding domain superfamily/Winged helix DNA-binding domain"/>
    <property type="match status" value="1"/>
</dbReference>
<dbReference type="PROSITE" id="PS00894">
    <property type="entry name" value="HTH_DEOR_1"/>
    <property type="match status" value="1"/>
</dbReference>
<keyword evidence="2 5" id="KW-0238">DNA-binding</keyword>
<dbReference type="Gene3D" id="3.40.50.1360">
    <property type="match status" value="1"/>
</dbReference>
<keyword evidence="1" id="KW-0805">Transcription regulation</keyword>
<dbReference type="RefSeq" id="WP_381491151.1">
    <property type="nucleotide sequence ID" value="NZ_JBHTIK010000007.1"/>
</dbReference>
<dbReference type="PANTHER" id="PTHR30363:SF55">
    <property type="entry name" value="HTH-TYPE TRANSCRIPTIONAL REGULATOR ULAR"/>
    <property type="match status" value="1"/>
</dbReference>
<dbReference type="InterPro" id="IPR018356">
    <property type="entry name" value="Tscrpt_reg_HTH_DeoR_CS"/>
</dbReference>
<dbReference type="SMART" id="SM01134">
    <property type="entry name" value="DeoRC"/>
    <property type="match status" value="1"/>
</dbReference>
<dbReference type="GO" id="GO:0003677">
    <property type="term" value="F:DNA binding"/>
    <property type="evidence" value="ECO:0007669"/>
    <property type="project" value="UniProtKB-KW"/>
</dbReference>
<evidence type="ECO:0000256" key="3">
    <source>
        <dbReference type="ARBA" id="ARBA00023163"/>
    </source>
</evidence>
<dbReference type="SMART" id="SM00420">
    <property type="entry name" value="HTH_DEOR"/>
    <property type="match status" value="1"/>
</dbReference>
<gene>
    <name evidence="5" type="ORF">ACFQ00_12305</name>
</gene>
<dbReference type="EMBL" id="JBHTIK010000007">
    <property type="protein sequence ID" value="MFD0849111.1"/>
    <property type="molecule type" value="Genomic_DNA"/>
</dbReference>
<protein>
    <submittedName>
        <fullName evidence="5">DeoR/GlpR family DNA-binding transcription regulator</fullName>
    </submittedName>
</protein>
<dbReference type="InterPro" id="IPR014036">
    <property type="entry name" value="DeoR-like_C"/>
</dbReference>
<evidence type="ECO:0000256" key="2">
    <source>
        <dbReference type="ARBA" id="ARBA00023125"/>
    </source>
</evidence>
<dbReference type="InterPro" id="IPR037171">
    <property type="entry name" value="NagB/RpiA_transferase-like"/>
</dbReference>
<dbReference type="InterPro" id="IPR001034">
    <property type="entry name" value="DeoR_HTH"/>
</dbReference>
<organism evidence="5 6">
    <name type="scientific">Sphingosinicella xenopeptidilytica</name>
    <dbReference type="NCBI Taxonomy" id="364098"/>
    <lineage>
        <taxon>Bacteria</taxon>
        <taxon>Pseudomonadati</taxon>
        <taxon>Pseudomonadota</taxon>
        <taxon>Alphaproteobacteria</taxon>
        <taxon>Sphingomonadales</taxon>
        <taxon>Sphingosinicellaceae</taxon>
        <taxon>Sphingosinicella</taxon>
    </lineage>
</organism>
<feature type="domain" description="HTH deoR-type" evidence="4">
    <location>
        <begin position="3"/>
        <end position="58"/>
    </location>
</feature>
<keyword evidence="3" id="KW-0804">Transcription</keyword>
<dbReference type="Pfam" id="PF08220">
    <property type="entry name" value="HTH_DeoR"/>
    <property type="match status" value="1"/>
</dbReference>
<dbReference type="Pfam" id="PF00455">
    <property type="entry name" value="DeoRC"/>
    <property type="match status" value="1"/>
</dbReference>
<name>A0ABW3C3Q5_SPHXN</name>
<evidence type="ECO:0000259" key="4">
    <source>
        <dbReference type="PROSITE" id="PS51000"/>
    </source>
</evidence>
<dbReference type="PROSITE" id="PS51000">
    <property type="entry name" value="HTH_DEOR_2"/>
    <property type="match status" value="1"/>
</dbReference>
<dbReference type="PRINTS" id="PR00037">
    <property type="entry name" value="HTHLACR"/>
</dbReference>
<evidence type="ECO:0000313" key="5">
    <source>
        <dbReference type="EMBL" id="MFD0849111.1"/>
    </source>
</evidence>
<dbReference type="Proteomes" id="UP001597124">
    <property type="component" value="Unassembled WGS sequence"/>
</dbReference>
<dbReference type="InterPro" id="IPR036390">
    <property type="entry name" value="WH_DNA-bd_sf"/>
</dbReference>
<dbReference type="PANTHER" id="PTHR30363">
    <property type="entry name" value="HTH-TYPE TRANSCRIPTIONAL REGULATOR SRLR-RELATED"/>
    <property type="match status" value="1"/>
</dbReference>
<reference evidence="6" key="1">
    <citation type="journal article" date="2019" name="Int. J. Syst. Evol. Microbiol.">
        <title>The Global Catalogue of Microorganisms (GCM) 10K type strain sequencing project: providing services to taxonomists for standard genome sequencing and annotation.</title>
        <authorList>
            <consortium name="The Broad Institute Genomics Platform"/>
            <consortium name="The Broad Institute Genome Sequencing Center for Infectious Disease"/>
            <person name="Wu L."/>
            <person name="Ma J."/>
        </authorList>
    </citation>
    <scope>NUCLEOTIDE SEQUENCE [LARGE SCALE GENOMIC DNA]</scope>
    <source>
        <strain evidence="6">CCUG 52537</strain>
    </source>
</reference>
<proteinExistence type="predicted"/>
<evidence type="ECO:0000313" key="6">
    <source>
        <dbReference type="Proteomes" id="UP001597124"/>
    </source>
</evidence>
<dbReference type="InterPro" id="IPR050313">
    <property type="entry name" value="Carb_Metab_HTH_regulators"/>
</dbReference>